<comment type="caution">
    <text evidence="8">The sequence shown here is derived from an EMBL/GenBank/DDBJ whole genome shotgun (WGS) entry which is preliminary data.</text>
</comment>
<dbReference type="InterPro" id="IPR058636">
    <property type="entry name" value="Beta-barrel_YknX"/>
</dbReference>
<dbReference type="GO" id="GO:1990281">
    <property type="term" value="C:efflux pump complex"/>
    <property type="evidence" value="ECO:0007669"/>
    <property type="project" value="TreeGrafter"/>
</dbReference>
<feature type="compositionally biased region" description="Low complexity" evidence="3">
    <location>
        <begin position="373"/>
        <end position="384"/>
    </location>
</feature>
<dbReference type="Pfam" id="PF25990">
    <property type="entry name" value="Beta-barrel_YknX"/>
    <property type="match status" value="1"/>
</dbReference>
<proteinExistence type="inferred from homology"/>
<keyword evidence="2" id="KW-0175">Coiled coil</keyword>
<dbReference type="InterPro" id="IPR006143">
    <property type="entry name" value="RND_pump_MFP"/>
</dbReference>
<feature type="domain" description="Multidrug resistance protein MdtA-like barrel-sandwich hybrid" evidence="6">
    <location>
        <begin position="65"/>
        <end position="217"/>
    </location>
</feature>
<sequence length="488" mass="51514">MPAAQRRRFPRLLVILALLAVAGLAIWWFAGRGGDATGTYRTTAVDRGDVRVVISATGTLRATTTVDVGSQVSGQVIEVLADYNDRVTKGQAIARLDPAPFQTRLEQAQADLASARASVNEARATLTNAEADYTRKRDLLDRQLIARSEADLALAARDQARARVVSAEAAVLQRLAAVNNAQLDVEYTVIRAPVDGVVLLRDIEPGQTVAASFQTPVLFQIAEDLAQMQIDLSVDEADVGQIHEGLGVSFTVDAFPDRQFTGEVRQVRLAATAISNVISYPVVVQVQNADLSLLPGMTASAEIVVDSRQDVLRVPNAALRYTPPDAPPVETQTSGRGNLLQGLPALAQELKLDASQQAAFDAALDTMRERAQARASSAAANSAGGAQGPGGPGGGPAANDGARARMVEAFNQTFAAFVASLDENQRARWESGLKALATARRGVLWVLADGGGVRGVPVRLGVSDGTMTEVTGAEEGQQVIIGQERPAE</sequence>
<dbReference type="Pfam" id="PF25876">
    <property type="entry name" value="HH_MFP_RND"/>
    <property type="match status" value="1"/>
</dbReference>
<keyword evidence="4" id="KW-1133">Transmembrane helix</keyword>
<evidence type="ECO:0000256" key="2">
    <source>
        <dbReference type="SAM" id="Coils"/>
    </source>
</evidence>
<accession>A0A087MK02</accession>
<evidence type="ECO:0000259" key="5">
    <source>
        <dbReference type="Pfam" id="PF25876"/>
    </source>
</evidence>
<dbReference type="AlphaFoldDB" id="A0A087MK02"/>
<evidence type="ECO:0000256" key="3">
    <source>
        <dbReference type="SAM" id="MobiDB-lite"/>
    </source>
</evidence>
<keyword evidence="4" id="KW-0472">Membrane</keyword>
<dbReference type="Gene3D" id="2.40.30.170">
    <property type="match status" value="1"/>
</dbReference>
<evidence type="ECO:0000259" key="7">
    <source>
        <dbReference type="Pfam" id="PF25990"/>
    </source>
</evidence>
<reference evidence="9" key="1">
    <citation type="submission" date="2013-08" db="EMBL/GenBank/DDBJ databases">
        <title>Genome sequencing of Arenimonas donghaensis.</title>
        <authorList>
            <person name="Chen F."/>
            <person name="Wang G."/>
        </authorList>
    </citation>
    <scope>NUCLEOTIDE SEQUENCE [LARGE SCALE GENOMIC DNA]</scope>
    <source>
        <strain evidence="9">HO3-R19</strain>
    </source>
</reference>
<dbReference type="Proteomes" id="UP000029085">
    <property type="component" value="Unassembled WGS sequence"/>
</dbReference>
<feature type="transmembrane region" description="Helical" evidence="4">
    <location>
        <begin position="12"/>
        <end position="30"/>
    </location>
</feature>
<keyword evidence="4" id="KW-0812">Transmembrane</keyword>
<dbReference type="NCBIfam" id="TIGR01730">
    <property type="entry name" value="RND_mfp"/>
    <property type="match status" value="1"/>
</dbReference>
<organism evidence="8 9">
    <name type="scientific">Arenimonas donghaensis DSM 18148 = HO3-R19</name>
    <dbReference type="NCBI Taxonomy" id="1121014"/>
    <lineage>
        <taxon>Bacteria</taxon>
        <taxon>Pseudomonadati</taxon>
        <taxon>Pseudomonadota</taxon>
        <taxon>Gammaproteobacteria</taxon>
        <taxon>Lysobacterales</taxon>
        <taxon>Lysobacteraceae</taxon>
        <taxon>Arenimonas</taxon>
    </lineage>
</organism>
<gene>
    <name evidence="8" type="ORF">N788_11000</name>
</gene>
<dbReference type="GO" id="GO:0015562">
    <property type="term" value="F:efflux transmembrane transporter activity"/>
    <property type="evidence" value="ECO:0007669"/>
    <property type="project" value="TreeGrafter"/>
</dbReference>
<dbReference type="Pfam" id="PF25917">
    <property type="entry name" value="BSH_RND"/>
    <property type="match status" value="1"/>
</dbReference>
<comment type="similarity">
    <text evidence="1">Belongs to the membrane fusion protein (MFP) (TC 8.A.1) family.</text>
</comment>
<dbReference type="SUPFAM" id="SSF111369">
    <property type="entry name" value="HlyD-like secretion proteins"/>
    <property type="match status" value="1"/>
</dbReference>
<evidence type="ECO:0000259" key="6">
    <source>
        <dbReference type="Pfam" id="PF25917"/>
    </source>
</evidence>
<feature type="region of interest" description="Disordered" evidence="3">
    <location>
        <begin position="371"/>
        <end position="400"/>
    </location>
</feature>
<dbReference type="PANTHER" id="PTHR30469">
    <property type="entry name" value="MULTIDRUG RESISTANCE PROTEIN MDTA"/>
    <property type="match status" value="1"/>
</dbReference>
<dbReference type="RefSeq" id="WP_051924369.1">
    <property type="nucleotide sequence ID" value="NZ_AVCJ01000006.1"/>
</dbReference>
<evidence type="ECO:0000313" key="9">
    <source>
        <dbReference type="Proteomes" id="UP000029085"/>
    </source>
</evidence>
<dbReference type="InterPro" id="IPR058625">
    <property type="entry name" value="MdtA-like_BSH"/>
</dbReference>
<evidence type="ECO:0000256" key="4">
    <source>
        <dbReference type="SAM" id="Phobius"/>
    </source>
</evidence>
<dbReference type="PANTHER" id="PTHR30469:SF33">
    <property type="entry name" value="SLR1207 PROTEIN"/>
    <property type="match status" value="1"/>
</dbReference>
<evidence type="ECO:0000256" key="1">
    <source>
        <dbReference type="ARBA" id="ARBA00009477"/>
    </source>
</evidence>
<dbReference type="EMBL" id="AVCJ01000006">
    <property type="protein sequence ID" value="KFL37205.1"/>
    <property type="molecule type" value="Genomic_DNA"/>
</dbReference>
<reference evidence="8 9" key="2">
    <citation type="journal article" date="2015" name="Stand. Genomic Sci.">
        <title>High quality draft genomic sequence of Arenimonas donghaensis DSM 18148(T).</title>
        <authorList>
            <person name="Chen F."/>
            <person name="Wang H."/>
            <person name="Cao Y."/>
            <person name="Li X."/>
            <person name="Wang G."/>
        </authorList>
    </citation>
    <scope>NUCLEOTIDE SEQUENCE [LARGE SCALE GENOMIC DNA]</scope>
    <source>
        <strain evidence="8 9">HO3-R19</strain>
    </source>
</reference>
<evidence type="ECO:0000313" key="8">
    <source>
        <dbReference type="EMBL" id="KFL37205.1"/>
    </source>
</evidence>
<protein>
    <submittedName>
        <fullName evidence="8">Uncharacterized protein</fullName>
    </submittedName>
</protein>
<feature type="domain" description="Multidrug resistance protein MdtA-like alpha-helical hairpin" evidence="5">
    <location>
        <begin position="112"/>
        <end position="188"/>
    </location>
</feature>
<feature type="compositionally biased region" description="Gly residues" evidence="3">
    <location>
        <begin position="385"/>
        <end position="396"/>
    </location>
</feature>
<dbReference type="Gene3D" id="1.10.287.470">
    <property type="entry name" value="Helix hairpin bin"/>
    <property type="match status" value="1"/>
</dbReference>
<dbReference type="STRING" id="1121014.N788_11000"/>
<feature type="coiled-coil region" evidence="2">
    <location>
        <begin position="105"/>
        <end position="132"/>
    </location>
</feature>
<dbReference type="Gene3D" id="2.40.50.100">
    <property type="match status" value="1"/>
</dbReference>
<dbReference type="PATRIC" id="fig|1121014.3.peg.955"/>
<dbReference type="InterPro" id="IPR058624">
    <property type="entry name" value="MdtA-like_HH"/>
</dbReference>
<feature type="domain" description="YknX-like beta-barrel" evidence="7">
    <location>
        <begin position="228"/>
        <end position="303"/>
    </location>
</feature>
<keyword evidence="9" id="KW-1185">Reference proteome</keyword>
<name>A0A087MK02_9GAMM</name>